<evidence type="ECO:0000256" key="1">
    <source>
        <dbReference type="ARBA" id="ARBA00004141"/>
    </source>
</evidence>
<reference evidence="6 7" key="1">
    <citation type="journal article" date="2012" name="PLoS ONE">
        <title>The purine-utilizing bacterium Clostridium acidurici 9a: a genome-guided metabolic reconsideration.</title>
        <authorList>
            <person name="Hartwich K."/>
            <person name="Poehlein A."/>
            <person name="Daniel R."/>
        </authorList>
    </citation>
    <scope>NUCLEOTIDE SEQUENCE [LARGE SCALE GENOMIC DNA]</scope>
    <source>
        <strain evidence="7">ATCC 7906 / DSM 604 / BCRC 14475 / CIP 104303 / KCTC 5404 / NCIMB 10678 / 9a</strain>
    </source>
</reference>
<dbReference type="InterPro" id="IPR003825">
    <property type="entry name" value="Colicin-V_CvpA"/>
</dbReference>
<dbReference type="PANTHER" id="PTHR37306">
    <property type="entry name" value="COLICIN V PRODUCTION PROTEIN"/>
    <property type="match status" value="1"/>
</dbReference>
<feature type="transmembrane region" description="Helical" evidence="5">
    <location>
        <begin position="124"/>
        <end position="149"/>
    </location>
</feature>
<keyword evidence="3 5" id="KW-1133">Transmembrane helix</keyword>
<evidence type="ECO:0000256" key="2">
    <source>
        <dbReference type="ARBA" id="ARBA00022692"/>
    </source>
</evidence>
<dbReference type="HOGENOM" id="CLU_079301_1_0_9"/>
<dbReference type="GO" id="GO:0016020">
    <property type="term" value="C:membrane"/>
    <property type="evidence" value="ECO:0007669"/>
    <property type="project" value="UniProtKB-SubCell"/>
</dbReference>
<accession>K0B592</accession>
<dbReference type="STRING" id="1128398.Curi_c27180"/>
<dbReference type="Proteomes" id="UP000006094">
    <property type="component" value="Chromosome"/>
</dbReference>
<feature type="transmembrane region" description="Helical" evidence="5">
    <location>
        <begin position="21"/>
        <end position="42"/>
    </location>
</feature>
<dbReference type="AlphaFoldDB" id="K0B592"/>
<dbReference type="EMBL" id="CP003326">
    <property type="protein sequence ID" value="AFS79711.1"/>
    <property type="molecule type" value="Genomic_DNA"/>
</dbReference>
<evidence type="ECO:0000313" key="6">
    <source>
        <dbReference type="EMBL" id="AFS79711.1"/>
    </source>
</evidence>
<organism evidence="6 7">
    <name type="scientific">Gottschalkia acidurici (strain ATCC 7906 / DSM 604 / BCRC 14475 / CIP 104303 / KCTC 5404 / NCIMB 10678 / 9a)</name>
    <name type="common">Clostridium acidurici</name>
    <dbReference type="NCBI Taxonomy" id="1128398"/>
    <lineage>
        <taxon>Bacteria</taxon>
        <taxon>Bacillati</taxon>
        <taxon>Bacillota</taxon>
        <taxon>Tissierellia</taxon>
        <taxon>Tissierellales</taxon>
        <taxon>Gottschalkiaceae</taxon>
        <taxon>Gottschalkia</taxon>
    </lineage>
</organism>
<evidence type="ECO:0000313" key="7">
    <source>
        <dbReference type="Proteomes" id="UP000006094"/>
    </source>
</evidence>
<keyword evidence="7" id="KW-1185">Reference proteome</keyword>
<comment type="subcellular location">
    <subcellularLocation>
        <location evidence="1">Membrane</location>
        <topology evidence="1">Multi-pass membrane protein</topology>
    </subcellularLocation>
</comment>
<dbReference type="KEGG" id="cad:Curi_c27180"/>
<evidence type="ECO:0000256" key="4">
    <source>
        <dbReference type="ARBA" id="ARBA00023136"/>
    </source>
</evidence>
<evidence type="ECO:0000256" key="5">
    <source>
        <dbReference type="SAM" id="Phobius"/>
    </source>
</evidence>
<gene>
    <name evidence="6" type="ordered locus">Curi_c27180</name>
</gene>
<feature type="transmembrane region" description="Helical" evidence="5">
    <location>
        <begin position="85"/>
        <end position="103"/>
    </location>
</feature>
<evidence type="ECO:0000256" key="3">
    <source>
        <dbReference type="ARBA" id="ARBA00022989"/>
    </source>
</evidence>
<dbReference type="PANTHER" id="PTHR37306:SF1">
    <property type="entry name" value="COLICIN V PRODUCTION PROTEIN"/>
    <property type="match status" value="1"/>
</dbReference>
<proteinExistence type="predicted"/>
<sequence length="185" mass="20152">MLDIIVIVVLALYGISGWRRGLILSIFGIVGYILSAVIAKIYSPDLTNYIINNTNIANIISQYTNKGAVANPATNIISDMAVKSFLSIVTFMVIFFITSLIISRIGRLINKVASLPILDGINSFGGMAFGLCKGLIITFIILAFVTFAIEIGNDNNLNESIAKTVVVKFMYDNNPIVRLIENIVS</sequence>
<dbReference type="eggNOG" id="COG1286">
    <property type="taxonomic scope" value="Bacteria"/>
</dbReference>
<dbReference type="RefSeq" id="WP_014968845.1">
    <property type="nucleotide sequence ID" value="NC_018664.1"/>
</dbReference>
<dbReference type="Pfam" id="PF02674">
    <property type="entry name" value="Colicin_V"/>
    <property type="match status" value="1"/>
</dbReference>
<keyword evidence="2 5" id="KW-0812">Transmembrane</keyword>
<dbReference type="GO" id="GO:0009403">
    <property type="term" value="P:toxin biosynthetic process"/>
    <property type="evidence" value="ECO:0007669"/>
    <property type="project" value="InterPro"/>
</dbReference>
<protein>
    <submittedName>
        <fullName evidence="6">Colicin V production protein</fullName>
    </submittedName>
</protein>
<name>K0B592_GOTA9</name>
<keyword evidence="4 5" id="KW-0472">Membrane</keyword>